<keyword evidence="4 14" id="KW-0235">DNA replication</keyword>
<dbReference type="GO" id="GO:0005737">
    <property type="term" value="C:cytoplasm"/>
    <property type="evidence" value="ECO:0007669"/>
    <property type="project" value="UniProtKB-SubCell"/>
</dbReference>
<dbReference type="NCBIfam" id="NF008035">
    <property type="entry name" value="PRK10767.1"/>
    <property type="match status" value="1"/>
</dbReference>
<feature type="domain" description="CR-type" evidence="17">
    <location>
        <begin position="141"/>
        <end position="219"/>
    </location>
</feature>
<dbReference type="InterPro" id="IPR036869">
    <property type="entry name" value="J_dom_sf"/>
</dbReference>
<evidence type="ECO:0000256" key="15">
    <source>
        <dbReference type="PROSITE-ProRule" id="PRU00546"/>
    </source>
</evidence>
<dbReference type="InterPro" id="IPR012724">
    <property type="entry name" value="DnaJ"/>
</dbReference>
<dbReference type="InterPro" id="IPR036410">
    <property type="entry name" value="HSP_DnaJ_Cys-rich_dom_sf"/>
</dbReference>
<evidence type="ECO:0000259" key="16">
    <source>
        <dbReference type="PROSITE" id="PS50076"/>
    </source>
</evidence>
<dbReference type="PRINTS" id="PR00625">
    <property type="entry name" value="JDOMAIN"/>
</dbReference>
<dbReference type="Pfam" id="PF01556">
    <property type="entry name" value="DnaJ_C"/>
    <property type="match status" value="1"/>
</dbReference>
<dbReference type="SUPFAM" id="SSF46565">
    <property type="entry name" value="Chaperone J-domain"/>
    <property type="match status" value="1"/>
</dbReference>
<dbReference type="InterPro" id="IPR001623">
    <property type="entry name" value="DnaJ_domain"/>
</dbReference>
<evidence type="ECO:0000256" key="2">
    <source>
        <dbReference type="ARBA" id="ARBA00011738"/>
    </source>
</evidence>
<dbReference type="Pfam" id="PF00226">
    <property type="entry name" value="DnaJ"/>
    <property type="match status" value="1"/>
</dbReference>
<dbReference type="FunFam" id="2.60.260.20:FF:000004">
    <property type="entry name" value="Molecular chaperone DnaJ"/>
    <property type="match status" value="1"/>
</dbReference>
<evidence type="ECO:0000256" key="13">
    <source>
        <dbReference type="ARBA" id="ARBA00067609"/>
    </source>
</evidence>
<reference evidence="18 19" key="1">
    <citation type="submission" date="2020-08" db="EMBL/GenBank/DDBJ databases">
        <title>Genomic Encyclopedia of Type Strains, Phase IV (KMG-IV): sequencing the most valuable type-strain genomes for metagenomic binning, comparative biology and taxonomic classification.</title>
        <authorList>
            <person name="Goeker M."/>
        </authorList>
    </citation>
    <scope>NUCLEOTIDE SEQUENCE [LARGE SCALE GENOMIC DNA]</scope>
    <source>
        <strain evidence="18 19">DSM 102850</strain>
    </source>
</reference>
<evidence type="ECO:0000256" key="10">
    <source>
        <dbReference type="ARBA" id="ARBA00023186"/>
    </source>
</evidence>
<protein>
    <recommendedName>
        <fullName evidence="13 14">Chaperone protein DnaJ</fullName>
    </recommendedName>
</protein>
<dbReference type="RefSeq" id="WP_183815743.1">
    <property type="nucleotide sequence ID" value="NZ_JACHOB010000001.1"/>
</dbReference>
<dbReference type="PROSITE" id="PS51188">
    <property type="entry name" value="ZF_CR"/>
    <property type="match status" value="1"/>
</dbReference>
<feature type="repeat" description="CXXCXGXG motif" evidence="14">
    <location>
        <begin position="154"/>
        <end position="161"/>
    </location>
</feature>
<comment type="similarity">
    <text evidence="12 14">Belongs to the DnaJ family.</text>
</comment>
<keyword evidence="10 14" id="KW-0143">Chaperone</keyword>
<keyword evidence="19" id="KW-1185">Reference proteome</keyword>
<dbReference type="InterPro" id="IPR002939">
    <property type="entry name" value="DnaJ_C"/>
</dbReference>
<dbReference type="Gene3D" id="1.10.287.110">
    <property type="entry name" value="DnaJ domain"/>
    <property type="match status" value="1"/>
</dbReference>
<dbReference type="InterPro" id="IPR008971">
    <property type="entry name" value="HSP40/DnaJ_pept-bd"/>
</dbReference>
<dbReference type="AlphaFoldDB" id="A0A840I254"/>
<feature type="zinc finger region" description="CR-type" evidence="15">
    <location>
        <begin position="141"/>
        <end position="219"/>
    </location>
</feature>
<feature type="binding site" evidence="14">
    <location>
        <position position="171"/>
    </location>
    <ligand>
        <name>Zn(2+)</name>
        <dbReference type="ChEBI" id="CHEBI:29105"/>
        <label>2</label>
    </ligand>
</feature>
<dbReference type="PANTHER" id="PTHR43096">
    <property type="entry name" value="DNAJ HOMOLOG 1, MITOCHONDRIAL-RELATED"/>
    <property type="match status" value="1"/>
</dbReference>
<accession>A0A840I254</accession>
<evidence type="ECO:0000256" key="6">
    <source>
        <dbReference type="ARBA" id="ARBA00022737"/>
    </source>
</evidence>
<evidence type="ECO:0000256" key="14">
    <source>
        <dbReference type="HAMAP-Rule" id="MF_01152"/>
    </source>
</evidence>
<dbReference type="PROSITE" id="PS50076">
    <property type="entry name" value="DNAJ_2"/>
    <property type="match status" value="1"/>
</dbReference>
<keyword evidence="9 14" id="KW-0346">Stress response</keyword>
<dbReference type="Gene3D" id="2.10.230.10">
    <property type="entry name" value="Heat shock protein DnaJ, cysteine-rich domain"/>
    <property type="match status" value="1"/>
</dbReference>
<evidence type="ECO:0000256" key="11">
    <source>
        <dbReference type="ARBA" id="ARBA00053423"/>
    </source>
</evidence>
<feature type="domain" description="J" evidence="16">
    <location>
        <begin position="4"/>
        <end position="69"/>
    </location>
</feature>
<dbReference type="SUPFAM" id="SSF49493">
    <property type="entry name" value="HSP40/DnaJ peptide-binding domain"/>
    <property type="match status" value="2"/>
</dbReference>
<comment type="caution">
    <text evidence="18">The sequence shown here is derived from an EMBL/GenBank/DDBJ whole genome shotgun (WGS) entry which is preliminary data.</text>
</comment>
<dbReference type="Proteomes" id="UP000563524">
    <property type="component" value="Unassembled WGS sequence"/>
</dbReference>
<feature type="binding site" evidence="14">
    <location>
        <position position="193"/>
    </location>
    <ligand>
        <name>Zn(2+)</name>
        <dbReference type="ChEBI" id="CHEBI:29105"/>
        <label>2</label>
    </ligand>
</feature>
<evidence type="ECO:0000313" key="18">
    <source>
        <dbReference type="EMBL" id="MBB4658140.1"/>
    </source>
</evidence>
<dbReference type="GO" id="GO:0031072">
    <property type="term" value="F:heat shock protein binding"/>
    <property type="evidence" value="ECO:0007669"/>
    <property type="project" value="InterPro"/>
</dbReference>
<dbReference type="GO" id="GO:0009408">
    <property type="term" value="P:response to heat"/>
    <property type="evidence" value="ECO:0007669"/>
    <property type="project" value="InterPro"/>
</dbReference>
<evidence type="ECO:0000256" key="9">
    <source>
        <dbReference type="ARBA" id="ARBA00023016"/>
    </source>
</evidence>
<dbReference type="GO" id="GO:0042026">
    <property type="term" value="P:protein refolding"/>
    <property type="evidence" value="ECO:0007669"/>
    <property type="project" value="TreeGrafter"/>
</dbReference>
<keyword evidence="6 14" id="KW-0677">Repeat</keyword>
<feature type="binding site" evidence="14">
    <location>
        <position position="210"/>
    </location>
    <ligand>
        <name>Zn(2+)</name>
        <dbReference type="ChEBI" id="CHEBI:29105"/>
        <label>1</label>
    </ligand>
</feature>
<dbReference type="GO" id="GO:0051082">
    <property type="term" value="F:unfolded protein binding"/>
    <property type="evidence" value="ECO:0007669"/>
    <property type="project" value="UniProtKB-UniRule"/>
</dbReference>
<proteinExistence type="inferred from homology"/>
<dbReference type="FunFam" id="2.10.230.10:FF:000002">
    <property type="entry name" value="Molecular chaperone DnaJ"/>
    <property type="match status" value="1"/>
</dbReference>
<dbReference type="FunFam" id="1.10.287.110:FF:000034">
    <property type="entry name" value="Chaperone protein DnaJ"/>
    <property type="match status" value="1"/>
</dbReference>
<comment type="function">
    <text evidence="11 14">Participates actively in the response to hyperosmotic and heat shock by preventing the aggregation of stress-denatured proteins and by disaggregating proteins, also in an autonomous, DnaK-independent fashion. Unfolded proteins bind initially to DnaJ; upon interaction with the DnaJ-bound protein, DnaK hydrolyzes its bound ATP, resulting in the formation of a stable complex. GrpE releases ADP from DnaK; ATP binding to DnaK triggers the release of the substrate protein, thus completing the reaction cycle. Several rounds of ATP-dependent interactions between DnaJ, DnaK and GrpE are required for fully efficient folding. Also involved, together with DnaK and GrpE, in the DNA replication of plasmids through activation of initiation proteins.</text>
</comment>
<keyword evidence="8 14" id="KW-0862">Zinc</keyword>
<dbReference type="CDD" id="cd10719">
    <property type="entry name" value="DnaJ_zf"/>
    <property type="match status" value="1"/>
</dbReference>
<evidence type="ECO:0000256" key="12">
    <source>
        <dbReference type="ARBA" id="ARBA00061004"/>
    </source>
</evidence>
<comment type="cofactor">
    <cofactor evidence="14">
        <name>Zn(2+)</name>
        <dbReference type="ChEBI" id="CHEBI:29105"/>
    </cofactor>
    <text evidence="14">Binds 2 Zn(2+) ions per monomer.</text>
</comment>
<comment type="subcellular location">
    <subcellularLocation>
        <location evidence="1 14">Cytoplasm</location>
    </subcellularLocation>
</comment>
<keyword evidence="3 14" id="KW-0963">Cytoplasm</keyword>
<dbReference type="CDD" id="cd10747">
    <property type="entry name" value="DnaJ_C"/>
    <property type="match status" value="1"/>
</dbReference>
<feature type="binding site" evidence="14">
    <location>
        <position position="154"/>
    </location>
    <ligand>
        <name>Zn(2+)</name>
        <dbReference type="ChEBI" id="CHEBI:29105"/>
        <label>1</label>
    </ligand>
</feature>
<evidence type="ECO:0000259" key="17">
    <source>
        <dbReference type="PROSITE" id="PS51188"/>
    </source>
</evidence>
<feature type="binding site" evidence="14">
    <location>
        <position position="157"/>
    </location>
    <ligand>
        <name>Zn(2+)</name>
        <dbReference type="ChEBI" id="CHEBI:29105"/>
        <label>1</label>
    </ligand>
</feature>
<dbReference type="GO" id="GO:0008270">
    <property type="term" value="F:zinc ion binding"/>
    <property type="evidence" value="ECO:0007669"/>
    <property type="project" value="UniProtKB-UniRule"/>
</dbReference>
<dbReference type="Gene3D" id="2.60.260.20">
    <property type="entry name" value="Urease metallochaperone UreE, N-terminal domain"/>
    <property type="match status" value="2"/>
</dbReference>
<keyword evidence="5 14" id="KW-0479">Metal-binding</keyword>
<dbReference type="SUPFAM" id="SSF57938">
    <property type="entry name" value="DnaJ/Hsp40 cysteine-rich domain"/>
    <property type="match status" value="1"/>
</dbReference>
<evidence type="ECO:0000256" key="8">
    <source>
        <dbReference type="ARBA" id="ARBA00022833"/>
    </source>
</evidence>
<dbReference type="SMART" id="SM00271">
    <property type="entry name" value="DnaJ"/>
    <property type="match status" value="1"/>
</dbReference>
<feature type="repeat" description="CXXCXGXG motif" evidence="14">
    <location>
        <begin position="207"/>
        <end position="214"/>
    </location>
</feature>
<feature type="repeat" description="CXXCXGXG motif" evidence="14">
    <location>
        <begin position="193"/>
        <end position="200"/>
    </location>
</feature>
<dbReference type="HAMAP" id="MF_01152">
    <property type="entry name" value="DnaJ"/>
    <property type="match status" value="1"/>
</dbReference>
<evidence type="ECO:0000256" key="3">
    <source>
        <dbReference type="ARBA" id="ARBA00022490"/>
    </source>
</evidence>
<feature type="binding site" evidence="14">
    <location>
        <position position="207"/>
    </location>
    <ligand>
        <name>Zn(2+)</name>
        <dbReference type="ChEBI" id="CHEBI:29105"/>
        <label>1</label>
    </ligand>
</feature>
<dbReference type="EMBL" id="JACHOB010000001">
    <property type="protein sequence ID" value="MBB4658140.1"/>
    <property type="molecule type" value="Genomic_DNA"/>
</dbReference>
<evidence type="ECO:0000313" key="19">
    <source>
        <dbReference type="Proteomes" id="UP000563524"/>
    </source>
</evidence>
<evidence type="ECO:0000256" key="5">
    <source>
        <dbReference type="ARBA" id="ARBA00022723"/>
    </source>
</evidence>
<dbReference type="CDD" id="cd06257">
    <property type="entry name" value="DnaJ"/>
    <property type="match status" value="1"/>
</dbReference>
<dbReference type="PANTHER" id="PTHR43096:SF48">
    <property type="entry name" value="CHAPERONE PROTEIN DNAJ"/>
    <property type="match status" value="1"/>
</dbReference>
<comment type="subunit">
    <text evidence="2 14">Homodimer.</text>
</comment>
<dbReference type="InterPro" id="IPR001305">
    <property type="entry name" value="HSP_DnaJ_Cys-rich_dom"/>
</dbReference>
<sequence length="385" mass="40913">MAQDYYATLGVERSADGAAIKSAFRKLAMKYHPDRNPGDAEAEAKFKACGEAYEVLSDEQKRAAYDRFGHAAFQQGGAGGGGGFGGMGGGFASGAFSDVFEDIFGDFMSGGAGRTRGRNAAARGADLRYDLEVTLQEAFTGLKREITVPSSEACEVCEGSGAKPGTKPVTCSTCGGVGRVRAQQGFFTVERTCPTCQGQGQIIAEPCDACDGQGRVRKDRTLSVTIPAGIEDGQRIRLSGEGEAGLRGGPFGDLYLFVSVADHELFERDGPDLYCDVPVPMATAALGGKVEAPTIEGGRVEIKVPEGAQSGTKFRLRGEGMAQLRRKGRGDMFVELRVETPTSLTPRQKELLREFHAEGGGKDCPQSSGFIRRAKGFWDQLKDAS</sequence>
<gene>
    <name evidence="14" type="primary">dnaJ</name>
    <name evidence="18" type="ORF">GGQ59_000640</name>
</gene>
<feature type="repeat" description="CXXCXGXG motif" evidence="14">
    <location>
        <begin position="171"/>
        <end position="178"/>
    </location>
</feature>
<dbReference type="GO" id="GO:0006260">
    <property type="term" value="P:DNA replication"/>
    <property type="evidence" value="ECO:0007669"/>
    <property type="project" value="UniProtKB-KW"/>
</dbReference>
<dbReference type="GO" id="GO:0005524">
    <property type="term" value="F:ATP binding"/>
    <property type="evidence" value="ECO:0007669"/>
    <property type="project" value="InterPro"/>
</dbReference>
<dbReference type="Pfam" id="PF00684">
    <property type="entry name" value="DnaJ_CXXCXGXG"/>
    <property type="match status" value="1"/>
</dbReference>
<dbReference type="NCBIfam" id="TIGR02349">
    <property type="entry name" value="DnaJ_bact"/>
    <property type="match status" value="1"/>
</dbReference>
<name>A0A840I254_9PROT</name>
<evidence type="ECO:0000256" key="7">
    <source>
        <dbReference type="ARBA" id="ARBA00022771"/>
    </source>
</evidence>
<evidence type="ECO:0000256" key="1">
    <source>
        <dbReference type="ARBA" id="ARBA00004496"/>
    </source>
</evidence>
<feature type="binding site" evidence="14">
    <location>
        <position position="196"/>
    </location>
    <ligand>
        <name>Zn(2+)</name>
        <dbReference type="ChEBI" id="CHEBI:29105"/>
        <label>2</label>
    </ligand>
</feature>
<feature type="binding site" evidence="14">
    <location>
        <position position="174"/>
    </location>
    <ligand>
        <name>Zn(2+)</name>
        <dbReference type="ChEBI" id="CHEBI:29105"/>
        <label>2</label>
    </ligand>
</feature>
<evidence type="ECO:0000256" key="4">
    <source>
        <dbReference type="ARBA" id="ARBA00022705"/>
    </source>
</evidence>
<comment type="domain">
    <text evidence="14">The J domain is necessary and sufficient to stimulate DnaK ATPase activity. Zinc center 1 plays an important role in the autonomous, DnaK-independent chaperone activity of DnaJ. Zinc center 2 is essential for interaction with DnaK and for DnaJ activity.</text>
</comment>
<keyword evidence="7 14" id="KW-0863">Zinc-finger</keyword>
<organism evidence="18 19">
    <name type="scientific">Parvularcula dongshanensis</name>
    <dbReference type="NCBI Taxonomy" id="1173995"/>
    <lineage>
        <taxon>Bacteria</taxon>
        <taxon>Pseudomonadati</taxon>
        <taxon>Pseudomonadota</taxon>
        <taxon>Alphaproteobacteria</taxon>
        <taxon>Parvularculales</taxon>
        <taxon>Parvularculaceae</taxon>
        <taxon>Parvularcula</taxon>
    </lineage>
</organism>